<feature type="domain" description="Copper amine oxidase-like N-terminal" evidence="2">
    <location>
        <begin position="36"/>
        <end position="142"/>
    </location>
</feature>
<dbReference type="InterPro" id="IPR011105">
    <property type="entry name" value="Cell_wall_hydrolase_SleB"/>
</dbReference>
<dbReference type="Gene3D" id="6.20.240.60">
    <property type="match status" value="1"/>
</dbReference>
<dbReference type="GO" id="GO:0016787">
    <property type="term" value="F:hydrolase activity"/>
    <property type="evidence" value="ECO:0007669"/>
    <property type="project" value="UniProtKB-KW"/>
</dbReference>
<reference evidence="3" key="1">
    <citation type="submission" date="2022-05" db="EMBL/GenBank/DDBJ databases">
        <title>Novel bacterial taxa in a minimal lignocellulolytic consortium and its capacity to transform plastics disclosed by genome-resolved metagenomics.</title>
        <authorList>
            <person name="Rodriguez C.A.D."/>
            <person name="Diaz-Garcia L."/>
            <person name="Herrera K."/>
            <person name="Tarazona N.A."/>
            <person name="Sproer C."/>
            <person name="Overmann J."/>
            <person name="Jimenez D.J."/>
        </authorList>
    </citation>
    <scope>NUCLEOTIDE SEQUENCE</scope>
    <source>
        <strain evidence="3">MAG5</strain>
    </source>
</reference>
<sequence length="288" mass="32281">MLNKRWIKSLALLLIIVFAWPTYEVFAETPGKTTVYVNGQRVSTTAIIQNDYQLVPASFFRKLNVSVEWNKKYRAAVLSKSSILMSFPVAERHTDYQSAAASVWKRDKLNTRTTLINGVTYVPLAYTAKKLGFSVQYDSRMKAALISTGAGGMNSLENQKQPTQEELHWLYQITEAEAGGESYTGKVAVAASILNRVADPEWPDSIIDTIFQVEVYNGKSYYQYSPVLDNRINTVTPSQDTKRAVQAALNGYDPGLGAVVFYNPKKTDNEWVQSREVTARIGNHVFAK</sequence>
<gene>
    <name evidence="3" type="ORF">NAG76_11605</name>
</gene>
<dbReference type="Pfam" id="PF07486">
    <property type="entry name" value="Hydrolase_2"/>
    <property type="match status" value="1"/>
</dbReference>
<evidence type="ECO:0000313" key="4">
    <source>
        <dbReference type="Proteomes" id="UP001056756"/>
    </source>
</evidence>
<proteinExistence type="predicted"/>
<evidence type="ECO:0000259" key="1">
    <source>
        <dbReference type="Pfam" id="PF07486"/>
    </source>
</evidence>
<feature type="domain" description="Cell wall hydrolase SleB" evidence="1">
    <location>
        <begin position="180"/>
        <end position="287"/>
    </location>
</feature>
<dbReference type="AlphaFoldDB" id="A0A9J6Z8Z3"/>
<dbReference type="InterPro" id="IPR012854">
    <property type="entry name" value="Cu_amine_oxidase-like_N"/>
</dbReference>
<dbReference type="KEGG" id="plig:NAG76_11605"/>
<dbReference type="EMBL" id="CP097899">
    <property type="protein sequence ID" value="URN92546.1"/>
    <property type="molecule type" value="Genomic_DNA"/>
</dbReference>
<evidence type="ECO:0000259" key="2">
    <source>
        <dbReference type="Pfam" id="PF07833"/>
    </source>
</evidence>
<dbReference type="InterPro" id="IPR042047">
    <property type="entry name" value="SleB_dom1"/>
</dbReference>
<organism evidence="3 4">
    <name type="scientific">Candidatus Pristimantibacillus lignocellulolyticus</name>
    <dbReference type="NCBI Taxonomy" id="2994561"/>
    <lineage>
        <taxon>Bacteria</taxon>
        <taxon>Bacillati</taxon>
        <taxon>Bacillota</taxon>
        <taxon>Bacilli</taxon>
        <taxon>Bacillales</taxon>
        <taxon>Paenibacillaceae</taxon>
        <taxon>Candidatus Pristimantibacillus</taxon>
    </lineage>
</organism>
<protein>
    <submittedName>
        <fullName evidence="3">Cell wall hydrolase</fullName>
    </submittedName>
</protein>
<dbReference type="Pfam" id="PF07833">
    <property type="entry name" value="Cu_amine_oxidN1"/>
    <property type="match status" value="1"/>
</dbReference>
<dbReference type="SUPFAM" id="SSF55383">
    <property type="entry name" value="Copper amine oxidase, domain N"/>
    <property type="match status" value="1"/>
</dbReference>
<dbReference type="Gene3D" id="3.30.457.10">
    <property type="entry name" value="Copper amine oxidase-like, N-terminal domain"/>
    <property type="match status" value="1"/>
</dbReference>
<accession>A0A9J6Z8Z3</accession>
<name>A0A9J6Z8Z3_9BACL</name>
<evidence type="ECO:0000313" key="3">
    <source>
        <dbReference type="EMBL" id="URN92546.1"/>
    </source>
</evidence>
<dbReference type="Proteomes" id="UP001056756">
    <property type="component" value="Chromosome"/>
</dbReference>
<dbReference type="Gene3D" id="1.10.10.2520">
    <property type="entry name" value="Cell wall hydrolase SleB, domain 1"/>
    <property type="match status" value="1"/>
</dbReference>
<dbReference type="InterPro" id="IPR036582">
    <property type="entry name" value="Mao_N_sf"/>
</dbReference>
<keyword evidence="3" id="KW-0378">Hydrolase</keyword>